<evidence type="ECO:0000256" key="8">
    <source>
        <dbReference type="ARBA" id="ARBA00022927"/>
    </source>
</evidence>
<dbReference type="Gene3D" id="2.150.10.10">
    <property type="entry name" value="Serralysin-like metalloprotease, C-terminal"/>
    <property type="match status" value="3"/>
</dbReference>
<feature type="domain" description="Trimeric autotransporter adhesin YadA-like head" evidence="14">
    <location>
        <begin position="67"/>
        <end position="89"/>
    </location>
</feature>
<dbReference type="Pfam" id="PF05658">
    <property type="entry name" value="YadA_head"/>
    <property type="match status" value="7"/>
</dbReference>
<dbReference type="AlphaFoldDB" id="A0A380NKU8"/>
<evidence type="ECO:0000256" key="5">
    <source>
        <dbReference type="ARBA" id="ARBA00022452"/>
    </source>
</evidence>
<dbReference type="SUPFAM" id="SSF54523">
    <property type="entry name" value="Pili subunits"/>
    <property type="match status" value="1"/>
</dbReference>
<keyword evidence="10" id="KW-0998">Cell outer membrane</keyword>
<feature type="domain" description="Trimeric autotransporter adhesin YadA-like head" evidence="14">
    <location>
        <begin position="296"/>
        <end position="322"/>
    </location>
</feature>
<evidence type="ECO:0000313" key="16">
    <source>
        <dbReference type="EMBL" id="SUP43591.1"/>
    </source>
</evidence>
<feature type="domain" description="Trimeric autotransporter adhesin YadA-like head" evidence="14">
    <location>
        <begin position="151"/>
        <end position="174"/>
    </location>
</feature>
<dbReference type="CDD" id="cd12820">
    <property type="entry name" value="LbR_YadA-like"/>
    <property type="match status" value="2"/>
</dbReference>
<dbReference type="GO" id="GO:0015031">
    <property type="term" value="P:protein transport"/>
    <property type="evidence" value="ECO:0007669"/>
    <property type="project" value="UniProtKB-KW"/>
</dbReference>
<dbReference type="OrthoDB" id="1627050at2"/>
<evidence type="ECO:0000256" key="12">
    <source>
        <dbReference type="SAM" id="SignalP"/>
    </source>
</evidence>
<evidence type="ECO:0000256" key="6">
    <source>
        <dbReference type="ARBA" id="ARBA00022692"/>
    </source>
</evidence>
<evidence type="ECO:0000259" key="15">
    <source>
        <dbReference type="Pfam" id="PF05662"/>
    </source>
</evidence>
<dbReference type="InterPro" id="IPR011049">
    <property type="entry name" value="Serralysin-like_metalloprot_C"/>
</dbReference>
<feature type="domain" description="Trimeric autotransporter adhesin YadA-like stalk" evidence="15">
    <location>
        <begin position="535"/>
        <end position="573"/>
    </location>
</feature>
<evidence type="ECO:0000256" key="1">
    <source>
        <dbReference type="ARBA" id="ARBA00004241"/>
    </source>
</evidence>
<dbReference type="EMBL" id="UHIO01000001">
    <property type="protein sequence ID" value="SUP43591.1"/>
    <property type="molecule type" value="Genomic_DNA"/>
</dbReference>
<dbReference type="GO" id="GO:0009279">
    <property type="term" value="C:cell outer membrane"/>
    <property type="evidence" value="ECO:0007669"/>
    <property type="project" value="UniProtKB-SubCell"/>
</dbReference>
<dbReference type="InterPro" id="IPR045584">
    <property type="entry name" value="Pilin-like"/>
</dbReference>
<evidence type="ECO:0000256" key="9">
    <source>
        <dbReference type="ARBA" id="ARBA00023136"/>
    </source>
</evidence>
<evidence type="ECO:0000256" key="7">
    <source>
        <dbReference type="ARBA" id="ARBA00022729"/>
    </source>
</evidence>
<dbReference type="InterPro" id="IPR008635">
    <property type="entry name" value="Coiled_stalk_dom"/>
</dbReference>
<feature type="domain" description="Trimeric autotransporter adhesin YadA-like stalk" evidence="15">
    <location>
        <begin position="429"/>
        <end position="460"/>
    </location>
</feature>
<dbReference type="Pfam" id="PF03895">
    <property type="entry name" value="YadA_anchor"/>
    <property type="match status" value="1"/>
</dbReference>
<organism evidence="16 17">
    <name type="scientific">Veillonella criceti</name>
    <dbReference type="NCBI Taxonomy" id="103891"/>
    <lineage>
        <taxon>Bacteria</taxon>
        <taxon>Bacillati</taxon>
        <taxon>Bacillota</taxon>
        <taxon>Negativicutes</taxon>
        <taxon>Veillonellales</taxon>
        <taxon>Veillonellaceae</taxon>
        <taxon>Veillonella</taxon>
    </lineage>
</organism>
<keyword evidence="8" id="KW-0653">Protein transport</keyword>
<dbReference type="Pfam" id="PF05662">
    <property type="entry name" value="YadA_stalk"/>
    <property type="match status" value="2"/>
</dbReference>
<evidence type="ECO:0000259" key="13">
    <source>
        <dbReference type="Pfam" id="PF03895"/>
    </source>
</evidence>
<keyword evidence="6" id="KW-0812">Transmembrane</keyword>
<keyword evidence="9" id="KW-0472">Membrane</keyword>
<protein>
    <submittedName>
        <fullName evidence="16">Adhesin yadA</fullName>
    </submittedName>
</protein>
<feature type="signal peptide" evidence="12">
    <location>
        <begin position="1"/>
        <end position="29"/>
    </location>
</feature>
<accession>A0A380NKU8</accession>
<dbReference type="Gene3D" id="3.30.1300.30">
    <property type="entry name" value="GSPII I/J protein-like"/>
    <property type="match status" value="1"/>
</dbReference>
<feature type="domain" description="Trimeric autotransporter adhesin YadA-like head" evidence="14">
    <location>
        <begin position="357"/>
        <end position="379"/>
    </location>
</feature>
<feature type="domain" description="Trimeric autotransporter adhesin YadA-like head" evidence="14">
    <location>
        <begin position="326"/>
        <end position="349"/>
    </location>
</feature>
<sequence>MSKKVISKQSKVCLALAVVVALTGSNVWAADPVLKGSGAGLAVGETSITYDATSTAVGNNAKATPRGSTALGNSAVANAVDSTAIGKESNARLKETTAIGNTALAQKQGATAVGFNAKALGEASLALGYSSSTKLEAANAIAIGVYSKGNGSQGVAIGAQATADGNDTVAIGTFTNNKAGQSVALGSQAGLETTSRNSIAIGSQAYVGEINEQNPTNTIAEEPPRDQDYTVDYTIGGKYHPIGVDDTKAPEAVNATENSMAIGFKAKAFGFQTIALGAASEALDSNTVALGVSSIAKGNYSVAIGQQSRTAFDNAVAIGHYAETHGQESTALGYYSRVRGTNNTAIGDYTRLEGVSNSVAVGSHALSLMNNSVALGKDSLAAPSESYAKAAYLSEEVFSKEQGVVSVGNVKYEVGSGDDVTEITANTRRIINVAGGYDATDAVNVAQLKALEQKIENNMGPQDVTFIADSNLSVSNKPINDGKAKQVTLGLNKDINLGADGSVKAGNTTINKNGIITNGGVQITDKGINAGDKVISHVAPGEQPTDAVNVSQLKDLKTDINNDLTTGLQNAHNEIGRVESKLNTKIEKTGAMGAALAALNGTYDLDYKKTAINAGLGYYKGESAIALGVAHRVNEDIRVSAGLAYSGNNDTMINAGISWAVGSAPNASVNIREENKELRNRLADQEARLQAQQSEINELKAAMQTILQK</sequence>
<evidence type="ECO:0000256" key="10">
    <source>
        <dbReference type="ARBA" id="ARBA00023237"/>
    </source>
</evidence>
<reference evidence="16 17" key="1">
    <citation type="submission" date="2018-06" db="EMBL/GenBank/DDBJ databases">
        <authorList>
            <consortium name="Pathogen Informatics"/>
            <person name="Doyle S."/>
        </authorList>
    </citation>
    <scope>NUCLEOTIDE SEQUENCE [LARGE SCALE GENOMIC DNA]</scope>
    <source>
        <strain evidence="16 17">NCTC12020</strain>
    </source>
</reference>
<keyword evidence="17" id="KW-1185">Reference proteome</keyword>
<dbReference type="InterPro" id="IPR005594">
    <property type="entry name" value="YadA_C"/>
</dbReference>
<keyword evidence="4" id="KW-0813">Transport</keyword>
<dbReference type="GO" id="GO:0009986">
    <property type="term" value="C:cell surface"/>
    <property type="evidence" value="ECO:0007669"/>
    <property type="project" value="UniProtKB-SubCell"/>
</dbReference>
<keyword evidence="11" id="KW-0175">Coiled coil</keyword>
<feature type="domain" description="Trimeric autotransporter adhesin YadA-like head" evidence="14">
    <location>
        <begin position="257"/>
        <end position="279"/>
    </location>
</feature>
<dbReference type="Proteomes" id="UP000255367">
    <property type="component" value="Unassembled WGS sequence"/>
</dbReference>
<dbReference type="InterPro" id="IPR008640">
    <property type="entry name" value="Adhesin_Head_dom"/>
</dbReference>
<gene>
    <name evidence="16" type="primary">yadA_5</name>
    <name evidence="16" type="ORF">NCTC12020_01235</name>
</gene>
<evidence type="ECO:0000256" key="4">
    <source>
        <dbReference type="ARBA" id="ARBA00022448"/>
    </source>
</evidence>
<dbReference type="RefSeq" id="WP_115310395.1">
    <property type="nucleotide sequence ID" value="NZ_UHIO01000001.1"/>
</dbReference>
<dbReference type="Gene3D" id="6.10.250.2120">
    <property type="match status" value="1"/>
</dbReference>
<feature type="domain" description="Trimeric autotransporter adhesin YadA-like head" evidence="14">
    <location>
        <begin position="105"/>
        <end position="131"/>
    </location>
</feature>
<evidence type="ECO:0000259" key="14">
    <source>
        <dbReference type="Pfam" id="PF05658"/>
    </source>
</evidence>
<dbReference type="Gene3D" id="2.60.40.4050">
    <property type="match status" value="1"/>
</dbReference>
<dbReference type="SUPFAM" id="SSF101967">
    <property type="entry name" value="Adhesin YadA, collagen-binding domain"/>
    <property type="match status" value="3"/>
</dbReference>
<keyword evidence="7 12" id="KW-0732">Signal</keyword>
<evidence type="ECO:0000256" key="3">
    <source>
        <dbReference type="ARBA" id="ARBA00005848"/>
    </source>
</evidence>
<evidence type="ECO:0000313" key="17">
    <source>
        <dbReference type="Proteomes" id="UP000255367"/>
    </source>
</evidence>
<evidence type="ECO:0000256" key="2">
    <source>
        <dbReference type="ARBA" id="ARBA00004442"/>
    </source>
</evidence>
<proteinExistence type="inferred from homology"/>
<name>A0A380NKU8_9FIRM</name>
<keyword evidence="5" id="KW-1134">Transmembrane beta strand</keyword>
<comment type="similarity">
    <text evidence="3">Belongs to the autotransporter-2 (AT-2) (TC 1.B.40) family.</text>
</comment>
<feature type="coiled-coil region" evidence="11">
    <location>
        <begin position="668"/>
        <end position="709"/>
    </location>
</feature>
<comment type="subcellular location">
    <subcellularLocation>
        <location evidence="2">Cell outer membrane</location>
    </subcellularLocation>
    <subcellularLocation>
        <location evidence="1">Cell surface</location>
    </subcellularLocation>
</comment>
<evidence type="ECO:0000256" key="11">
    <source>
        <dbReference type="SAM" id="Coils"/>
    </source>
</evidence>
<dbReference type="Gene3D" id="2.20.70.140">
    <property type="match status" value="1"/>
</dbReference>
<feature type="domain" description="Trimeric autotransporter adhesin YadA-like C-terminal membrane anchor" evidence="13">
    <location>
        <begin position="608"/>
        <end position="659"/>
    </location>
</feature>
<feature type="chain" id="PRO_5016797535" evidence="12">
    <location>
        <begin position="30"/>
        <end position="709"/>
    </location>
</feature>